<proteinExistence type="inferred from homology"/>
<dbReference type="PANTHER" id="PTHR12735">
    <property type="entry name" value="BOLA-LIKE PROTEIN-RELATED"/>
    <property type="match status" value="1"/>
</dbReference>
<dbReference type="STRING" id="1890364.A0A2P6NZR6"/>
<dbReference type="Pfam" id="PF01722">
    <property type="entry name" value="BolA"/>
    <property type="match status" value="1"/>
</dbReference>
<sequence>MPISVEQLESIIKERVPAETVIAEDESSGCGAKFSVIVVSSHFVGKPLLDRHRLVNDSLKEELKSIHALTLKTWTPEQYEKKKNETQ</sequence>
<dbReference type="GO" id="GO:0051537">
    <property type="term" value="F:2 iron, 2 sulfur cluster binding"/>
    <property type="evidence" value="ECO:0007669"/>
    <property type="project" value="InterPro"/>
</dbReference>
<dbReference type="GO" id="GO:0005634">
    <property type="term" value="C:nucleus"/>
    <property type="evidence" value="ECO:0007669"/>
    <property type="project" value="TreeGrafter"/>
</dbReference>
<keyword evidence="3" id="KW-1185">Reference proteome</keyword>
<dbReference type="GO" id="GO:0006879">
    <property type="term" value="P:intracellular iron ion homeostasis"/>
    <property type="evidence" value="ECO:0007669"/>
    <property type="project" value="InterPro"/>
</dbReference>
<dbReference type="PIRSF" id="PIRSF003113">
    <property type="entry name" value="BolA"/>
    <property type="match status" value="1"/>
</dbReference>
<accession>A0A2P6NZR6</accession>
<reference evidence="2 3" key="1">
    <citation type="journal article" date="2018" name="Genome Biol. Evol.">
        <title>Multiple Roots of Fruiting Body Formation in Amoebozoa.</title>
        <authorList>
            <person name="Hillmann F."/>
            <person name="Forbes G."/>
            <person name="Novohradska S."/>
            <person name="Ferling I."/>
            <person name="Riege K."/>
            <person name="Groth M."/>
            <person name="Westermann M."/>
            <person name="Marz M."/>
            <person name="Spaller T."/>
            <person name="Winckler T."/>
            <person name="Schaap P."/>
            <person name="Glockner G."/>
        </authorList>
    </citation>
    <scope>NUCLEOTIDE SEQUENCE [LARGE SCALE GENOMIC DNA]</scope>
    <source>
        <strain evidence="2 3">Jena</strain>
    </source>
</reference>
<dbReference type="GO" id="GO:0005829">
    <property type="term" value="C:cytosol"/>
    <property type="evidence" value="ECO:0007669"/>
    <property type="project" value="TreeGrafter"/>
</dbReference>
<dbReference type="AlphaFoldDB" id="A0A2P6NZR6"/>
<dbReference type="OrthoDB" id="4983at2759"/>
<evidence type="ECO:0000313" key="3">
    <source>
        <dbReference type="Proteomes" id="UP000241769"/>
    </source>
</evidence>
<comment type="caution">
    <text evidence="2">The sequence shown here is derived from an EMBL/GenBank/DDBJ whole genome shotgun (WGS) entry which is preliminary data.</text>
</comment>
<dbReference type="InterPro" id="IPR045115">
    <property type="entry name" value="BOL2"/>
</dbReference>
<dbReference type="EMBL" id="MDYQ01000003">
    <property type="protein sequence ID" value="PRP89444.1"/>
    <property type="molecule type" value="Genomic_DNA"/>
</dbReference>
<name>A0A2P6NZR6_9EUKA</name>
<dbReference type="InterPro" id="IPR036065">
    <property type="entry name" value="BolA-like_sf"/>
</dbReference>
<gene>
    <name evidence="2" type="ORF">PROFUN_01307</name>
</gene>
<dbReference type="FunCoup" id="A0A2P6NZR6">
    <property type="interactions" value="103"/>
</dbReference>
<comment type="similarity">
    <text evidence="1">Belongs to the BolA/IbaG family.</text>
</comment>
<dbReference type="Proteomes" id="UP000241769">
    <property type="component" value="Unassembled WGS sequence"/>
</dbReference>
<organism evidence="2 3">
    <name type="scientific">Planoprotostelium fungivorum</name>
    <dbReference type="NCBI Taxonomy" id="1890364"/>
    <lineage>
        <taxon>Eukaryota</taxon>
        <taxon>Amoebozoa</taxon>
        <taxon>Evosea</taxon>
        <taxon>Variosea</taxon>
        <taxon>Cavosteliida</taxon>
        <taxon>Cavosteliaceae</taxon>
        <taxon>Planoprotostelium</taxon>
    </lineage>
</organism>
<dbReference type="Gene3D" id="3.10.20.90">
    <property type="entry name" value="Phosphatidylinositol 3-kinase Catalytic Subunit, Chain A, domain 1"/>
    <property type="match status" value="1"/>
</dbReference>
<evidence type="ECO:0000313" key="2">
    <source>
        <dbReference type="EMBL" id="PRP89444.1"/>
    </source>
</evidence>
<dbReference type="GO" id="GO:0051604">
    <property type="term" value="P:protein maturation"/>
    <property type="evidence" value="ECO:0007669"/>
    <property type="project" value="InterPro"/>
</dbReference>
<dbReference type="SUPFAM" id="SSF82657">
    <property type="entry name" value="BolA-like"/>
    <property type="match status" value="1"/>
</dbReference>
<protein>
    <submittedName>
        <fullName evidence="2">BolA-like protein 2-like</fullName>
    </submittedName>
</protein>
<dbReference type="PANTHER" id="PTHR12735:SF27">
    <property type="entry name" value="BOLA-LIKE PROTEIN 2"/>
    <property type="match status" value="1"/>
</dbReference>
<dbReference type="InParanoid" id="A0A2P6NZR6"/>
<dbReference type="InterPro" id="IPR002634">
    <property type="entry name" value="BolA"/>
</dbReference>
<evidence type="ECO:0000256" key="1">
    <source>
        <dbReference type="RuleBase" id="RU003860"/>
    </source>
</evidence>